<dbReference type="PANTHER" id="PTHR42852">
    <property type="entry name" value="THIOL:DISULFIDE INTERCHANGE PROTEIN DSBE"/>
    <property type="match status" value="1"/>
</dbReference>
<evidence type="ECO:0000313" key="7">
    <source>
        <dbReference type="EMBL" id="MBS2210448.1"/>
    </source>
</evidence>
<keyword evidence="3" id="KW-1015">Disulfide bond</keyword>
<organism evidence="7 8">
    <name type="scientific">Carboxylicivirga mesophila</name>
    <dbReference type="NCBI Taxonomy" id="1166478"/>
    <lineage>
        <taxon>Bacteria</taxon>
        <taxon>Pseudomonadati</taxon>
        <taxon>Bacteroidota</taxon>
        <taxon>Bacteroidia</taxon>
        <taxon>Marinilabiliales</taxon>
        <taxon>Marinilabiliaceae</taxon>
        <taxon>Carboxylicivirga</taxon>
    </lineage>
</organism>
<evidence type="ECO:0000256" key="3">
    <source>
        <dbReference type="ARBA" id="ARBA00023157"/>
    </source>
</evidence>
<comment type="subcellular location">
    <subcellularLocation>
        <location evidence="1">Cell envelope</location>
    </subcellularLocation>
</comment>
<dbReference type="PANTHER" id="PTHR42852:SF6">
    <property type="entry name" value="THIOL:DISULFIDE INTERCHANGE PROTEIN DSBE"/>
    <property type="match status" value="1"/>
</dbReference>
<dbReference type="Pfam" id="PF00578">
    <property type="entry name" value="AhpC-TSA"/>
    <property type="match status" value="1"/>
</dbReference>
<dbReference type="Proteomes" id="UP000721861">
    <property type="component" value="Unassembled WGS sequence"/>
</dbReference>
<dbReference type="InterPro" id="IPR036249">
    <property type="entry name" value="Thioredoxin-like_sf"/>
</dbReference>
<dbReference type="Gene3D" id="3.40.30.10">
    <property type="entry name" value="Glutaredoxin"/>
    <property type="match status" value="1"/>
</dbReference>
<dbReference type="PROSITE" id="PS51257">
    <property type="entry name" value="PROKAR_LIPOPROTEIN"/>
    <property type="match status" value="1"/>
</dbReference>
<evidence type="ECO:0000256" key="1">
    <source>
        <dbReference type="ARBA" id="ARBA00004196"/>
    </source>
</evidence>
<evidence type="ECO:0000256" key="5">
    <source>
        <dbReference type="SAM" id="SignalP"/>
    </source>
</evidence>
<dbReference type="CDD" id="cd02966">
    <property type="entry name" value="TlpA_like_family"/>
    <property type="match status" value="1"/>
</dbReference>
<name>A0ABS5K637_9BACT</name>
<feature type="signal peptide" evidence="5">
    <location>
        <begin position="1"/>
        <end position="20"/>
    </location>
</feature>
<dbReference type="InterPro" id="IPR013766">
    <property type="entry name" value="Thioredoxin_domain"/>
</dbReference>
<evidence type="ECO:0000313" key="8">
    <source>
        <dbReference type="Proteomes" id="UP000721861"/>
    </source>
</evidence>
<keyword evidence="4" id="KW-0676">Redox-active center</keyword>
<evidence type="ECO:0000256" key="2">
    <source>
        <dbReference type="ARBA" id="ARBA00022748"/>
    </source>
</evidence>
<reference evidence="7 8" key="1">
    <citation type="journal article" date="2014" name="Int. J. Syst. Evol. Microbiol.">
        <title>Carboxylicivirga gen. nov. in the family Marinilabiliaceae with two novel species, Carboxylicivirga mesophila sp. nov. and Carboxylicivirga taeanensis sp. nov., and reclassification of Cytophaga fermentans as Saccharicrinis fermentans gen. nov., comb. nov.</title>
        <authorList>
            <person name="Yang S.H."/>
            <person name="Seo H.S."/>
            <person name="Woo J.H."/>
            <person name="Oh H.M."/>
            <person name="Jang H."/>
            <person name="Lee J.H."/>
            <person name="Kim S.J."/>
            <person name="Kwon K.K."/>
        </authorList>
    </citation>
    <scope>NUCLEOTIDE SEQUENCE [LARGE SCALE GENOMIC DNA]</scope>
    <source>
        <strain evidence="7 8">JCM 18290</strain>
    </source>
</reference>
<dbReference type="SUPFAM" id="SSF52833">
    <property type="entry name" value="Thioredoxin-like"/>
    <property type="match status" value="1"/>
</dbReference>
<comment type="caution">
    <text evidence="7">The sequence shown here is derived from an EMBL/GenBank/DDBJ whole genome shotgun (WGS) entry which is preliminary data.</text>
</comment>
<dbReference type="InterPro" id="IPR050553">
    <property type="entry name" value="Thioredoxin_ResA/DsbE_sf"/>
</dbReference>
<evidence type="ECO:0000256" key="4">
    <source>
        <dbReference type="ARBA" id="ARBA00023284"/>
    </source>
</evidence>
<protein>
    <submittedName>
        <fullName evidence="7">TlpA family protein disulfide reductase</fullName>
    </submittedName>
</protein>
<keyword evidence="8" id="KW-1185">Reference proteome</keyword>
<proteinExistence type="predicted"/>
<dbReference type="InterPro" id="IPR000866">
    <property type="entry name" value="AhpC/TSA"/>
</dbReference>
<feature type="domain" description="Thioredoxin" evidence="6">
    <location>
        <begin position="323"/>
        <end position="465"/>
    </location>
</feature>
<feature type="chain" id="PRO_5046503737" evidence="5">
    <location>
        <begin position="21"/>
        <end position="465"/>
    </location>
</feature>
<gene>
    <name evidence="7" type="ORF">KEM09_03500</name>
</gene>
<dbReference type="RefSeq" id="WP_212225595.1">
    <property type="nucleotide sequence ID" value="NZ_JAGUCN010000002.1"/>
</dbReference>
<keyword evidence="2" id="KW-0201">Cytochrome c-type biogenesis</keyword>
<dbReference type="PROSITE" id="PS51352">
    <property type="entry name" value="THIOREDOXIN_2"/>
    <property type="match status" value="1"/>
</dbReference>
<accession>A0ABS5K637</accession>
<sequence length="465" mass="53225">MKFITAVALLALMLTSCATKNTEFAIIKGQFTGEKEGREIHLCKVEHGKTNKVAVTTLGNDGRFGFAYAIQEPGLYVLNVVWDQALKTVKQDHNLKRVYLENGVELDVKISDGTYELMASNSSQNDCLAQWNAKVDTVFSYSHGFSYNVLDYTNFFPVLPEFVNAADAFKATINTGDKHFDDLMALMVNTDMQLSALQFIYTPRIKHPERKDYPEYYDFILNEGAPKDEQLLELANGADYLRLYTMYAVMSMPEKPARDEWDLVCLNLIQNDLLKGYFAISLLNKFRSYDSEYLSFREQVEPYMQNTYLSEELKTFEMGIRQFEKGAEAFDFAGKDVNGKEHKLTDYKGKLVYVDVWATWCGPCKAQIPALKELEKQFHGQPVEFLSISVDKPKDKQKWMDFVKENELKGVQLMADKAFDSDVAKAYGINAIPRFMLFDKDGKIVTIDAPRPSDDKINEFLKQYL</sequence>
<dbReference type="EMBL" id="JAGUCN010000002">
    <property type="protein sequence ID" value="MBS2210448.1"/>
    <property type="molecule type" value="Genomic_DNA"/>
</dbReference>
<evidence type="ECO:0000259" key="6">
    <source>
        <dbReference type="PROSITE" id="PS51352"/>
    </source>
</evidence>
<keyword evidence="5" id="KW-0732">Signal</keyword>